<dbReference type="GO" id="GO:0008803">
    <property type="term" value="F:bis(5'-nucleosyl)-tetraphosphatase (symmetrical) activity"/>
    <property type="evidence" value="ECO:0007669"/>
    <property type="project" value="TreeGrafter"/>
</dbReference>
<name>A0A3S0IMQ6_9GAMM</name>
<proteinExistence type="predicted"/>
<gene>
    <name evidence="2" type="ORF">EKG38_10705</name>
</gene>
<dbReference type="OrthoDB" id="5296354at2"/>
<dbReference type="EMBL" id="RXNU01000005">
    <property type="protein sequence ID" value="RTR38642.1"/>
    <property type="molecule type" value="Genomic_DNA"/>
</dbReference>
<dbReference type="InterPro" id="IPR029052">
    <property type="entry name" value="Metallo-depent_PP-like"/>
</dbReference>
<accession>A0A3S0IMQ6</accession>
<keyword evidence="3" id="KW-1185">Reference proteome</keyword>
<organism evidence="2 3">
    <name type="scientific">Shewanella canadensis</name>
    <dbReference type="NCBI Taxonomy" id="271096"/>
    <lineage>
        <taxon>Bacteria</taxon>
        <taxon>Pseudomonadati</taxon>
        <taxon>Pseudomonadota</taxon>
        <taxon>Gammaproteobacteria</taxon>
        <taxon>Alteromonadales</taxon>
        <taxon>Shewanellaceae</taxon>
        <taxon>Shewanella</taxon>
    </lineage>
</organism>
<dbReference type="Proteomes" id="UP000267448">
    <property type="component" value="Unassembled WGS sequence"/>
</dbReference>
<feature type="domain" description="Calcineurin-like phosphoesterase" evidence="1">
    <location>
        <begin position="22"/>
        <end position="195"/>
    </location>
</feature>
<dbReference type="GO" id="GO:0016791">
    <property type="term" value="F:phosphatase activity"/>
    <property type="evidence" value="ECO:0007669"/>
    <property type="project" value="TreeGrafter"/>
</dbReference>
<protein>
    <recommendedName>
        <fullName evidence="1">Calcineurin-like phosphoesterase domain-containing protein</fullName>
    </recommendedName>
</protein>
<dbReference type="SUPFAM" id="SSF56300">
    <property type="entry name" value="Metallo-dependent phosphatases"/>
    <property type="match status" value="1"/>
</dbReference>
<dbReference type="RefSeq" id="WP_126520258.1">
    <property type="nucleotide sequence ID" value="NZ_RXNU01000005.1"/>
</dbReference>
<reference evidence="2 3" key="1">
    <citation type="submission" date="2018-12" db="EMBL/GenBank/DDBJ databases">
        <authorList>
            <person name="Yu L."/>
        </authorList>
    </citation>
    <scope>NUCLEOTIDE SEQUENCE [LARGE SCALE GENOMIC DNA]</scope>
    <source>
        <strain evidence="2 3">HAW-EB2</strain>
    </source>
</reference>
<comment type="caution">
    <text evidence="2">The sequence shown here is derived from an EMBL/GenBank/DDBJ whole genome shotgun (WGS) entry which is preliminary data.</text>
</comment>
<dbReference type="GO" id="GO:0005737">
    <property type="term" value="C:cytoplasm"/>
    <property type="evidence" value="ECO:0007669"/>
    <property type="project" value="TreeGrafter"/>
</dbReference>
<dbReference type="PANTHER" id="PTHR42850">
    <property type="entry name" value="METALLOPHOSPHOESTERASE"/>
    <property type="match status" value="1"/>
</dbReference>
<evidence type="ECO:0000313" key="2">
    <source>
        <dbReference type="EMBL" id="RTR38642.1"/>
    </source>
</evidence>
<evidence type="ECO:0000313" key="3">
    <source>
        <dbReference type="Proteomes" id="UP000267448"/>
    </source>
</evidence>
<sequence length="224" mass="26030">MQLKPRKQHVYNTANLVGKDYIVGDIHGQIQRLYEQLITLEFNFQTDRLFCTGDLISRGDDSIDCINLLTKKWFFSVMGNHEQLFLLGFQCPGYWDFLRQKGGEWLSQHMHRFDLLIRWKTLIEITMPLARTIDVNGKTIGISHASATSSWKRLQNGTLSDDDIWHVLWSRPLHNARSCAGIDEVDYVVHGHSPVDRVTCHGNRYWIDTFTLKQELSIINLNDL</sequence>
<dbReference type="GO" id="GO:0110154">
    <property type="term" value="P:RNA decapping"/>
    <property type="evidence" value="ECO:0007669"/>
    <property type="project" value="TreeGrafter"/>
</dbReference>
<evidence type="ECO:0000259" key="1">
    <source>
        <dbReference type="Pfam" id="PF00149"/>
    </source>
</evidence>
<dbReference type="InterPro" id="IPR004843">
    <property type="entry name" value="Calcineurin-like_PHP"/>
</dbReference>
<dbReference type="Gene3D" id="3.60.21.10">
    <property type="match status" value="1"/>
</dbReference>
<dbReference type="PANTHER" id="PTHR42850:SF10">
    <property type="entry name" value="SERINE_THREONINE-PROTEIN PHOSPHATASE 1"/>
    <property type="match status" value="1"/>
</dbReference>
<dbReference type="InterPro" id="IPR050126">
    <property type="entry name" value="Ap4A_hydrolase"/>
</dbReference>
<dbReference type="Pfam" id="PF00149">
    <property type="entry name" value="Metallophos"/>
    <property type="match status" value="1"/>
</dbReference>
<dbReference type="AlphaFoldDB" id="A0A3S0IMQ6"/>